<gene>
    <name evidence="3" type="ORF">GCM10022394_15400</name>
</gene>
<name>A0ABP6VMB2_9GAMM</name>
<evidence type="ECO:0000256" key="1">
    <source>
        <dbReference type="SAM" id="MobiDB-lite"/>
    </source>
</evidence>
<keyword evidence="4" id="KW-1185">Reference proteome</keyword>
<dbReference type="Proteomes" id="UP001500795">
    <property type="component" value="Unassembled WGS sequence"/>
</dbReference>
<reference evidence="4" key="1">
    <citation type="journal article" date="2019" name="Int. J. Syst. Evol. Microbiol.">
        <title>The Global Catalogue of Microorganisms (GCM) 10K type strain sequencing project: providing services to taxonomists for standard genome sequencing and annotation.</title>
        <authorList>
            <consortium name="The Broad Institute Genomics Platform"/>
            <consortium name="The Broad Institute Genome Sequencing Center for Infectious Disease"/>
            <person name="Wu L."/>
            <person name="Ma J."/>
        </authorList>
    </citation>
    <scope>NUCLEOTIDE SEQUENCE [LARGE SCALE GENOMIC DNA]</scope>
    <source>
        <strain evidence="4">JCM 17110</strain>
    </source>
</reference>
<dbReference type="RefSeq" id="WP_344956579.1">
    <property type="nucleotide sequence ID" value="NZ_BAABCX010000002.1"/>
</dbReference>
<comment type="caution">
    <text evidence="3">The sequence shown here is derived from an EMBL/GenBank/DDBJ whole genome shotgun (WGS) entry which is preliminary data.</text>
</comment>
<feature type="region of interest" description="Disordered" evidence="1">
    <location>
        <begin position="40"/>
        <end position="110"/>
    </location>
</feature>
<sequence>MKLSPLCVLLTLLSTPVLADNLLNKAVSFGRELLDETRKLAPGIQNDKRNETPTVQARPVNDGRYSPAIEPGQTAPAVQLPPSNNVQAPPAATTSNNQGWQIVEENHLNP</sequence>
<feature type="compositionally biased region" description="Polar residues" evidence="1">
    <location>
        <begin position="81"/>
        <end position="100"/>
    </location>
</feature>
<dbReference type="EMBL" id="BAABCX010000002">
    <property type="protein sequence ID" value="GAA3536728.1"/>
    <property type="molecule type" value="Genomic_DNA"/>
</dbReference>
<evidence type="ECO:0000256" key="2">
    <source>
        <dbReference type="SAM" id="SignalP"/>
    </source>
</evidence>
<keyword evidence="2" id="KW-0732">Signal</keyword>
<evidence type="ECO:0000313" key="3">
    <source>
        <dbReference type="EMBL" id="GAA3536728.1"/>
    </source>
</evidence>
<organism evidence="3 4">
    <name type="scientific">Zobellella aerophila</name>
    <dbReference type="NCBI Taxonomy" id="870480"/>
    <lineage>
        <taxon>Bacteria</taxon>
        <taxon>Pseudomonadati</taxon>
        <taxon>Pseudomonadota</taxon>
        <taxon>Gammaproteobacteria</taxon>
        <taxon>Aeromonadales</taxon>
        <taxon>Aeromonadaceae</taxon>
        <taxon>Zobellella</taxon>
    </lineage>
</organism>
<evidence type="ECO:0000313" key="4">
    <source>
        <dbReference type="Proteomes" id="UP001500795"/>
    </source>
</evidence>
<feature type="chain" id="PRO_5045472135" evidence="2">
    <location>
        <begin position="20"/>
        <end position="110"/>
    </location>
</feature>
<feature type="signal peptide" evidence="2">
    <location>
        <begin position="1"/>
        <end position="19"/>
    </location>
</feature>
<protein>
    <submittedName>
        <fullName evidence="3">Uncharacterized protein</fullName>
    </submittedName>
</protein>
<accession>A0ABP6VMB2</accession>
<proteinExistence type="predicted"/>